<proteinExistence type="predicted"/>
<protein>
    <submittedName>
        <fullName evidence="1">Uncharacterized protein</fullName>
    </submittedName>
</protein>
<evidence type="ECO:0000313" key="1">
    <source>
        <dbReference type="EMBL" id="QHT04671.1"/>
    </source>
</evidence>
<dbReference type="AlphaFoldDB" id="A0A6C0CJM4"/>
<name>A0A6C0CJM4_9ZZZZ</name>
<reference evidence="1" key="1">
    <citation type="journal article" date="2020" name="Nature">
        <title>Giant virus diversity and host interactions through global metagenomics.</title>
        <authorList>
            <person name="Schulz F."/>
            <person name="Roux S."/>
            <person name="Paez-Espino D."/>
            <person name="Jungbluth S."/>
            <person name="Walsh D.A."/>
            <person name="Denef V.J."/>
            <person name="McMahon K.D."/>
            <person name="Konstantinidis K.T."/>
            <person name="Eloe-Fadrosh E.A."/>
            <person name="Kyrpides N.C."/>
            <person name="Woyke T."/>
        </authorList>
    </citation>
    <scope>NUCLEOTIDE SEQUENCE</scope>
    <source>
        <strain evidence="1">GVMAG-M-3300021343-4</strain>
    </source>
</reference>
<accession>A0A6C0CJM4</accession>
<dbReference type="EMBL" id="MN739436">
    <property type="protein sequence ID" value="QHT04671.1"/>
    <property type="molecule type" value="Genomic_DNA"/>
</dbReference>
<sequence>MYLNKPPFELNGITFESQIPDDSGHLTLLYPERVYGITNEDIPSHAIRNTAFDDDCDIILNDYLLTPWYNDKEMFKLISHFSKYLGCRRILYSIDLGYLGKVYNFNFYKS</sequence>
<organism evidence="1">
    <name type="scientific">viral metagenome</name>
    <dbReference type="NCBI Taxonomy" id="1070528"/>
    <lineage>
        <taxon>unclassified sequences</taxon>
        <taxon>metagenomes</taxon>
        <taxon>organismal metagenomes</taxon>
    </lineage>
</organism>